<dbReference type="AlphaFoldDB" id="A0A5E7GI06"/>
<evidence type="ECO:0000313" key="3">
    <source>
        <dbReference type="Proteomes" id="UP000385207"/>
    </source>
</evidence>
<keyword evidence="1" id="KW-1133">Transmembrane helix</keyword>
<keyword evidence="1" id="KW-0812">Transmembrane</keyword>
<evidence type="ECO:0000313" key="2">
    <source>
        <dbReference type="EMBL" id="VVO50407.1"/>
    </source>
</evidence>
<proteinExistence type="predicted"/>
<name>A0A5E7GI06_PSEFL</name>
<dbReference type="EMBL" id="CABVII010000001">
    <property type="protein sequence ID" value="VVO50407.1"/>
    <property type="molecule type" value="Genomic_DNA"/>
</dbReference>
<sequence>MQPESLSTIAGPTGVGSLCMLGLFLLFDGRAPSLLPTFEEYARTATWGIVAALPVLVMAYVIGLFLSVIATAAIQYFFGPDFSQEAIDIASLSKLSVDKTAAIQVYLQLLADRTTLAGSGVALLFLAGGAISEIDNLQNLKVTIWAIAVGVGLLSVAMIWLAVQKGVQAHTIALTMSAAL</sequence>
<keyword evidence="1" id="KW-0472">Membrane</keyword>
<feature type="transmembrane region" description="Helical" evidence="1">
    <location>
        <begin position="144"/>
        <end position="163"/>
    </location>
</feature>
<evidence type="ECO:0008006" key="4">
    <source>
        <dbReference type="Google" id="ProtNLM"/>
    </source>
</evidence>
<organism evidence="2 3">
    <name type="scientific">Pseudomonas fluorescens</name>
    <dbReference type="NCBI Taxonomy" id="294"/>
    <lineage>
        <taxon>Bacteria</taxon>
        <taxon>Pseudomonadati</taxon>
        <taxon>Pseudomonadota</taxon>
        <taxon>Gammaproteobacteria</taxon>
        <taxon>Pseudomonadales</taxon>
        <taxon>Pseudomonadaceae</taxon>
        <taxon>Pseudomonas</taxon>
    </lineage>
</organism>
<dbReference type="Proteomes" id="UP000385207">
    <property type="component" value="Unassembled WGS sequence"/>
</dbReference>
<feature type="transmembrane region" description="Helical" evidence="1">
    <location>
        <begin position="115"/>
        <end position="132"/>
    </location>
</feature>
<reference evidence="2 3" key="1">
    <citation type="submission" date="2019-09" db="EMBL/GenBank/DDBJ databases">
        <authorList>
            <person name="Chandra G."/>
            <person name="Truman W A."/>
        </authorList>
    </citation>
    <scope>NUCLEOTIDE SEQUENCE [LARGE SCALE GENOMIC DNA]</scope>
    <source>
        <strain evidence="2">PS862</strain>
    </source>
</reference>
<dbReference type="RefSeq" id="WP_150783062.1">
    <property type="nucleotide sequence ID" value="NZ_CABVII010000001.1"/>
</dbReference>
<evidence type="ECO:0000256" key="1">
    <source>
        <dbReference type="SAM" id="Phobius"/>
    </source>
</evidence>
<gene>
    <name evidence="2" type="ORF">PS862_00282</name>
</gene>
<feature type="transmembrane region" description="Helical" evidence="1">
    <location>
        <begin position="6"/>
        <end position="27"/>
    </location>
</feature>
<feature type="transmembrane region" description="Helical" evidence="1">
    <location>
        <begin position="47"/>
        <end position="78"/>
    </location>
</feature>
<protein>
    <recommendedName>
        <fullName evidence="4">Yip1 domain-containing protein</fullName>
    </recommendedName>
</protein>
<accession>A0A5E7GI06</accession>